<keyword evidence="3" id="KW-0964">Secreted</keyword>
<keyword evidence="12" id="KW-0472">Membrane</keyword>
<dbReference type="InterPro" id="IPR050131">
    <property type="entry name" value="Peptidase_S8_subtilisin-like"/>
</dbReference>
<dbReference type="InterPro" id="IPR003137">
    <property type="entry name" value="PA_domain"/>
</dbReference>
<feature type="chain" id="PRO_5021187939" description="Amidohydrolase-related domain-containing protein" evidence="13">
    <location>
        <begin position="20"/>
        <end position="2233"/>
    </location>
</feature>
<dbReference type="Proteomes" id="UP000298327">
    <property type="component" value="Unassembled WGS sequence"/>
</dbReference>
<dbReference type="Gene3D" id="1.20.58.520">
    <property type="entry name" value="Amidohydrolase"/>
    <property type="match status" value="1"/>
</dbReference>
<dbReference type="InterPro" id="IPR034187">
    <property type="entry name" value="Peptidases_S8_5"/>
</dbReference>
<dbReference type="Gene3D" id="2.120.10.30">
    <property type="entry name" value="TolB, C-terminal domain"/>
    <property type="match status" value="1"/>
</dbReference>
<feature type="domain" description="Peptidase S8/S53" evidence="14">
    <location>
        <begin position="158"/>
        <end position="590"/>
    </location>
</feature>
<feature type="region of interest" description="Disordered" evidence="11">
    <location>
        <begin position="121"/>
        <end position="141"/>
    </location>
</feature>
<dbReference type="OrthoDB" id="194468at2759"/>
<dbReference type="PANTHER" id="PTHR43806">
    <property type="entry name" value="PEPTIDASE S8"/>
    <property type="match status" value="1"/>
</dbReference>
<organism evidence="18 19">
    <name type="scientific">Dentipellis fragilis</name>
    <dbReference type="NCBI Taxonomy" id="205917"/>
    <lineage>
        <taxon>Eukaryota</taxon>
        <taxon>Fungi</taxon>
        <taxon>Dikarya</taxon>
        <taxon>Basidiomycota</taxon>
        <taxon>Agaricomycotina</taxon>
        <taxon>Agaricomycetes</taxon>
        <taxon>Russulales</taxon>
        <taxon>Hericiaceae</taxon>
        <taxon>Dentipellis</taxon>
    </lineage>
</organism>
<dbReference type="GO" id="GO:0004252">
    <property type="term" value="F:serine-type endopeptidase activity"/>
    <property type="evidence" value="ECO:0007669"/>
    <property type="project" value="UniProtKB-UniRule"/>
</dbReference>
<evidence type="ECO:0000259" key="14">
    <source>
        <dbReference type="Pfam" id="PF00082"/>
    </source>
</evidence>
<evidence type="ECO:0000259" key="15">
    <source>
        <dbReference type="Pfam" id="PF01979"/>
    </source>
</evidence>
<dbReference type="InterPro" id="IPR011659">
    <property type="entry name" value="WD40"/>
</dbReference>
<keyword evidence="19" id="KW-1185">Reference proteome</keyword>
<dbReference type="InterPro" id="IPR023827">
    <property type="entry name" value="Peptidase_S8_Asp-AS"/>
</dbReference>
<accession>A0A4Y9YYK0</accession>
<dbReference type="EMBL" id="SEOQ01000214">
    <property type="protein sequence ID" value="TFY66837.1"/>
    <property type="molecule type" value="Genomic_DNA"/>
</dbReference>
<evidence type="ECO:0000259" key="16">
    <source>
        <dbReference type="Pfam" id="PF02225"/>
    </source>
</evidence>
<keyword evidence="7 9" id="KW-0720">Serine protease</keyword>
<dbReference type="CDD" id="cd07489">
    <property type="entry name" value="Peptidases_S8_5"/>
    <property type="match status" value="1"/>
</dbReference>
<evidence type="ECO:0008006" key="20">
    <source>
        <dbReference type="Google" id="ProtNLM"/>
    </source>
</evidence>
<dbReference type="InterPro" id="IPR006680">
    <property type="entry name" value="Amidohydro-rel"/>
</dbReference>
<feature type="active site" description="Charge relay system" evidence="8 9">
    <location>
        <position position="233"/>
    </location>
</feature>
<feature type="transmembrane region" description="Helical" evidence="12">
    <location>
        <begin position="967"/>
        <end position="989"/>
    </location>
</feature>
<dbReference type="SUPFAM" id="SSF52743">
    <property type="entry name" value="Subtilisin-like"/>
    <property type="match status" value="1"/>
</dbReference>
<feature type="active site" description="Charge relay system" evidence="8 9">
    <location>
        <position position="545"/>
    </location>
</feature>
<evidence type="ECO:0000256" key="13">
    <source>
        <dbReference type="SAM" id="SignalP"/>
    </source>
</evidence>
<feature type="region of interest" description="Disordered" evidence="11">
    <location>
        <begin position="1233"/>
        <end position="1256"/>
    </location>
</feature>
<reference evidence="18 19" key="1">
    <citation type="submission" date="2019-02" db="EMBL/GenBank/DDBJ databases">
        <title>Genome sequencing of the rare red list fungi Dentipellis fragilis.</title>
        <authorList>
            <person name="Buettner E."/>
            <person name="Kellner H."/>
        </authorList>
    </citation>
    <scope>NUCLEOTIDE SEQUENCE [LARGE SCALE GENOMIC DNA]</scope>
    <source>
        <strain evidence="18 19">DSM 105465</strain>
    </source>
</reference>
<dbReference type="InterPro" id="IPR032466">
    <property type="entry name" value="Metal_Hydrolase"/>
</dbReference>
<keyword evidence="2" id="KW-0134">Cell wall</keyword>
<keyword evidence="12" id="KW-1133">Transmembrane helix</keyword>
<evidence type="ECO:0000256" key="10">
    <source>
        <dbReference type="RuleBase" id="RU003355"/>
    </source>
</evidence>
<dbReference type="Gene3D" id="3.30.110.90">
    <property type="entry name" value="Amidohydrolase"/>
    <property type="match status" value="1"/>
</dbReference>
<gene>
    <name evidence="18" type="ORF">EVG20_g4255</name>
</gene>
<dbReference type="CDD" id="cd02124">
    <property type="entry name" value="PA_PoS1_like"/>
    <property type="match status" value="1"/>
</dbReference>
<dbReference type="InterPro" id="IPR036852">
    <property type="entry name" value="Peptidase_S8/S53_dom_sf"/>
</dbReference>
<feature type="signal peptide" evidence="13">
    <location>
        <begin position="1"/>
        <end position="19"/>
    </location>
</feature>
<dbReference type="GO" id="GO:0016810">
    <property type="term" value="F:hydrolase activity, acting on carbon-nitrogen (but not peptide) bonds"/>
    <property type="evidence" value="ECO:0007669"/>
    <property type="project" value="InterPro"/>
</dbReference>
<feature type="domain" description="C5a peptidase/Subtilisin-like protease SBT2-like Fn3-like" evidence="17">
    <location>
        <begin position="623"/>
        <end position="727"/>
    </location>
</feature>
<dbReference type="InterPro" id="IPR023828">
    <property type="entry name" value="Peptidase_S8_Ser-AS"/>
</dbReference>
<evidence type="ECO:0000256" key="8">
    <source>
        <dbReference type="PIRSR" id="PIRSR615500-1"/>
    </source>
</evidence>
<dbReference type="Pfam" id="PF01979">
    <property type="entry name" value="Amidohydro_1"/>
    <property type="match status" value="1"/>
</dbReference>
<dbReference type="Gene3D" id="2.30.40.10">
    <property type="entry name" value="Urease, subunit C, domain 1"/>
    <property type="match status" value="1"/>
</dbReference>
<dbReference type="Pfam" id="PF07676">
    <property type="entry name" value="PD40"/>
    <property type="match status" value="1"/>
</dbReference>
<dbReference type="GO" id="GO:0006508">
    <property type="term" value="P:proteolysis"/>
    <property type="evidence" value="ECO:0007669"/>
    <property type="project" value="UniProtKB-KW"/>
</dbReference>
<evidence type="ECO:0000256" key="5">
    <source>
        <dbReference type="ARBA" id="ARBA00022729"/>
    </source>
</evidence>
<feature type="domain" description="PA" evidence="16">
    <location>
        <begin position="397"/>
        <end position="468"/>
    </location>
</feature>
<proteinExistence type="inferred from homology"/>
<evidence type="ECO:0000313" key="18">
    <source>
        <dbReference type="EMBL" id="TFY66837.1"/>
    </source>
</evidence>
<protein>
    <recommendedName>
        <fullName evidence="20">Amidohydrolase-related domain-containing protein</fullName>
    </recommendedName>
</protein>
<evidence type="ECO:0000256" key="11">
    <source>
        <dbReference type="SAM" id="MobiDB-lite"/>
    </source>
</evidence>
<dbReference type="GO" id="GO:0016020">
    <property type="term" value="C:membrane"/>
    <property type="evidence" value="ECO:0007669"/>
    <property type="project" value="InterPro"/>
</dbReference>
<dbReference type="PRINTS" id="PR00723">
    <property type="entry name" value="SUBTILISIN"/>
</dbReference>
<comment type="caution">
    <text evidence="18">The sequence shown here is derived from an EMBL/GenBank/DDBJ whole genome shotgun (WGS) entry which is preliminary data.</text>
</comment>
<dbReference type="PROSITE" id="PS00136">
    <property type="entry name" value="SUBTILASE_ASP"/>
    <property type="match status" value="1"/>
</dbReference>
<dbReference type="PROSITE" id="PS51892">
    <property type="entry name" value="SUBTILASE"/>
    <property type="match status" value="1"/>
</dbReference>
<dbReference type="InterPro" id="IPR011042">
    <property type="entry name" value="6-blade_b-propeller_TolB-like"/>
</dbReference>
<dbReference type="Pfam" id="PF02225">
    <property type="entry name" value="PA"/>
    <property type="match status" value="1"/>
</dbReference>
<evidence type="ECO:0000256" key="6">
    <source>
        <dbReference type="ARBA" id="ARBA00022801"/>
    </source>
</evidence>
<keyword evidence="6 9" id="KW-0378">Hydrolase</keyword>
<dbReference type="PROSITE" id="PS00137">
    <property type="entry name" value="SUBTILASE_HIS"/>
    <property type="match status" value="1"/>
</dbReference>
<feature type="active site" description="Charge relay system" evidence="8 9">
    <location>
        <position position="167"/>
    </location>
</feature>
<dbReference type="STRING" id="205917.A0A4Y9YYK0"/>
<feature type="domain" description="Amidohydrolase-related" evidence="15">
    <location>
        <begin position="2137"/>
        <end position="2181"/>
    </location>
</feature>
<evidence type="ECO:0000256" key="3">
    <source>
        <dbReference type="ARBA" id="ARBA00022525"/>
    </source>
</evidence>
<dbReference type="InterPro" id="IPR022398">
    <property type="entry name" value="Peptidase_S8_His-AS"/>
</dbReference>
<dbReference type="InterPro" id="IPR011059">
    <property type="entry name" value="Metal-dep_hydrolase_composite"/>
</dbReference>
<evidence type="ECO:0000256" key="4">
    <source>
        <dbReference type="ARBA" id="ARBA00022670"/>
    </source>
</evidence>
<dbReference type="GO" id="GO:0005615">
    <property type="term" value="C:extracellular space"/>
    <property type="evidence" value="ECO:0007669"/>
    <property type="project" value="TreeGrafter"/>
</dbReference>
<keyword evidence="5 13" id="KW-0732">Signal</keyword>
<name>A0A4Y9YYK0_9AGAM</name>
<dbReference type="SUPFAM" id="SSF52025">
    <property type="entry name" value="PA domain"/>
    <property type="match status" value="1"/>
</dbReference>
<evidence type="ECO:0000313" key="19">
    <source>
        <dbReference type="Proteomes" id="UP000298327"/>
    </source>
</evidence>
<keyword evidence="4 9" id="KW-0645">Protease</keyword>
<dbReference type="Gene3D" id="3.40.50.200">
    <property type="entry name" value="Peptidase S8/S53 domain"/>
    <property type="match status" value="1"/>
</dbReference>
<evidence type="ECO:0000256" key="12">
    <source>
        <dbReference type="SAM" id="Phobius"/>
    </source>
</evidence>
<evidence type="ECO:0000259" key="17">
    <source>
        <dbReference type="Pfam" id="PF06280"/>
    </source>
</evidence>
<dbReference type="Pfam" id="PF00082">
    <property type="entry name" value="Peptidase_S8"/>
    <property type="match status" value="1"/>
</dbReference>
<dbReference type="PROSITE" id="PS00138">
    <property type="entry name" value="SUBTILASE_SER"/>
    <property type="match status" value="1"/>
</dbReference>
<dbReference type="InterPro" id="IPR015500">
    <property type="entry name" value="Peptidase_S8_subtilisin-rel"/>
</dbReference>
<dbReference type="SUPFAM" id="SSF51338">
    <property type="entry name" value="Composite domain of metallo-dependent hydrolases"/>
    <property type="match status" value="1"/>
</dbReference>
<dbReference type="Gene3D" id="3.40.50.10910">
    <property type="entry name" value="Amidohydrolase"/>
    <property type="match status" value="1"/>
</dbReference>
<dbReference type="InterPro" id="IPR010435">
    <property type="entry name" value="C5a/SBT2-like_Fn3"/>
</dbReference>
<evidence type="ECO:0000256" key="1">
    <source>
        <dbReference type="ARBA" id="ARBA00011073"/>
    </source>
</evidence>
<comment type="similarity">
    <text evidence="1 9 10">Belongs to the peptidase S8 family.</text>
</comment>
<dbReference type="SUPFAM" id="SSF51556">
    <property type="entry name" value="Metallo-dependent hydrolases"/>
    <property type="match status" value="1"/>
</dbReference>
<evidence type="ECO:0000256" key="2">
    <source>
        <dbReference type="ARBA" id="ARBA00022512"/>
    </source>
</evidence>
<dbReference type="PANTHER" id="PTHR43806:SF66">
    <property type="entry name" value="SERIN ENDOPEPTIDASE"/>
    <property type="match status" value="1"/>
</dbReference>
<sequence length="2233" mass="239944">MMQVLHAILLATSVGLASATIPLSQVNRTTSTSLVANKFIVEVDSLSDLPGKRSLDRAHELVYRSLESRGVTFTVDKEFNSPEFFVGASISLADANDVKALEQTPGVKAIRPVKVVQAPKPVKQHVVSGPNDPQVPPDSESTHILTGVDKLHAQGIFGKGVKIGIIDTGVDYTHPTLGGGIGPGHKIIGGFDFVGDAYDGVYPSTSLIIVSKLDPGTNTPMPDPDPLDQCNGHGTHVTGIIGADPGNQFNISGVAFEASLTAYRIFGCTGSVTDDIIIDALLRGVSEGQDILTLSLGGAEGWTESSSSVVASRIAASGKIVTIAAGNDGDFGSWYTSGPGNGINVISAASLDNTVIPLQNATVHGVVHDPITYFATFPLPVTTTLPVFATSNDTSIGDDACNPLPDATPNLSGFVTVVRRGNCTFVQKLTNVAAKGANVVLIYDNGGGFSSIDVGNFTNATLIQAADGEFLVSEFASGADISLSFPQTNGGFNFPDDAGGLISSFTSYGPTNDFFFKPAVAAPGGNIISTFPVSLGSFAVLSGTSMATPFIAGSAALLFSVKGKSQAVGTGARTLFETTAQRVASSHTDGDPLQTVTQQGAGLINVFNAIHAQTIISPGELILNDTSHFKGLQTFSVHNSAPNTRKFILTHIPAGTATTVTPGSIFAAPGPVPLTKQFASVVLSETTFSLGPGQTKEILALIAPPSHVDASTFPVFSGFIQIASGTERTQVAYLGLAASLKSKQVVDNTDELFGVPLPAILDSTGNLQTGSTNYTFVGDDFPTLLLRLAFGTAILRVDLVKADINFDPTLNPRGNALVERGPTPDGSFFSFPHPGNNTFAQVSIIGPLLELDFQPRSSDATDAADNGFDTFAFTNATFANGTTIPNGSYRALLRALKVTGDPTKESDFESWLSPIHPPLSSPMMGEKSYRISGAVPTAKAPALPTTASRNPGANARKTKRYSVLSRLFLLLVWLSVASLFALLSPIPWFSQSQHRIRSSGLHLKSNQPEDPESQWKDDIWPLRQQTPWDISTDFPHPRLLEYDVQEGTWLRLDVHPRSGDIIFDMAGDIYCIPANSYKTAGTPSSQVVKALPVLLGVPHDADPHFSPDGTSFVFRSDAELGVDNIWIREWRGCVQENLRPASSDGDLREALLLKHREEDMLARGKAESVGRKRRRLRREGRLDALRVTNETFRYITDARFHPSGTKVVATKWYMLAGEGWEYSVPTLNTSGHKVKAGDGKRLVGRTLPPGGKTEDFESLRVGPEQHLWRGPDSLIYAQNVKDIDGHFSYSKDVHAGIYAIFTRNLTTGVTTKLVPEFPGGASRPELSRDGRTLAFVRRLRDKEALVLMDLESGTLHDAWYGLTYDASAVWAPSGTYPSFAFTPSDDGVIIWAAGKIHIVPVKINGNGEKVASGTPAIIAFTAHIEKHLAQTRHSITDVKALETAGSQQVHAFKDLNVNEKGDMVVFQAAGLTYVQTVGGKPSLSLRRVPVAHSDSPYYSPSFVHGAEDLILHARWSDTNFSSFEIANLTSGVAHELAGLPIGRYYSPVLCKCSGKRRRIAFVRTGGDVLTGAVVATGNPGIYVADLTLPSASPGVIKVHNLELVLPQPDLQGRYHLEFLEGASQLLVQGNQKVLVLDLAAGVDKFGQYNQSTIAEGKISLELAVSTKPSRGYRSFVKPENIAFVDGFQVYLTPAPKDSSPAWSKPGNATQGVARVSLDGGHDVSWSGDEKKLFWFLGPYLHSIEVAKLHRCKTEIRNDKETFGITCVKNLLSYQEVIVSYVSDIQRLKLEAARTSKISDNANADVLVIVNATVLTMETRSSLDDHEAPVRDAVLITRGGLIESISGIHDAIIPTGATVIDAGGGFIVPGFIDVHAHWYGSFPLLGSHYPARSWELLTFLAYGVTTLHNSDNMRTFDERFRLESGQMVGPRIFQTGNPIYGFSGGGGAIHQGIVDDAEARSALIRIKVEGGPASFSYKNYMLPSRASRQRLLLAARNLSMLCVPEGGSNQDWDITYLIDGMTTIEHNLPIATLYEDILTLYARSGTGSTPTHLVNYGGAWGEQLVYAIQDIPNDPKLRRFVPHDILQSVTESTSRPRNSYALFNTSASVARMVKKGLRAHIGAHGEHPKGLNYHAEMWFAQQGGLSNYEVLRAATSDAATSLGLLPSLGTLTPGKLADFLVYPPGIDLLNDDIRNTRKIWYVARGGRLWDAETMVEQWPNPGKAPGAMPPFNED</sequence>
<dbReference type="Gene3D" id="3.50.30.30">
    <property type="match status" value="1"/>
</dbReference>
<dbReference type="InterPro" id="IPR046450">
    <property type="entry name" value="PA_dom_sf"/>
</dbReference>
<evidence type="ECO:0000256" key="7">
    <source>
        <dbReference type="ARBA" id="ARBA00022825"/>
    </source>
</evidence>
<dbReference type="Pfam" id="PF06280">
    <property type="entry name" value="fn3_5"/>
    <property type="match status" value="1"/>
</dbReference>
<dbReference type="SUPFAM" id="SSF82171">
    <property type="entry name" value="DPP6 N-terminal domain-like"/>
    <property type="match status" value="1"/>
</dbReference>
<keyword evidence="12" id="KW-0812">Transmembrane</keyword>
<dbReference type="InterPro" id="IPR000209">
    <property type="entry name" value="Peptidase_S8/S53_dom"/>
</dbReference>
<evidence type="ECO:0000256" key="9">
    <source>
        <dbReference type="PROSITE-ProRule" id="PRU01240"/>
    </source>
</evidence>
<feature type="transmembrane region" description="Helical" evidence="12">
    <location>
        <begin position="535"/>
        <end position="559"/>
    </location>
</feature>